<evidence type="ECO:0000313" key="1">
    <source>
        <dbReference type="EMBL" id="CAB4884412.1"/>
    </source>
</evidence>
<sequence length="58" mass="6004">MRTFQQDLVRLVMAGQVAKGDAEAIVAQPSDFNVALKRAGWGSPGVGSRAAASQDGTD</sequence>
<accession>A0A6J7ELI0</accession>
<name>A0A6J7ELI0_9ZZZZ</name>
<proteinExistence type="predicted"/>
<dbReference type="EMBL" id="CAFBLS010000237">
    <property type="protein sequence ID" value="CAB4884412.1"/>
    <property type="molecule type" value="Genomic_DNA"/>
</dbReference>
<gene>
    <name evidence="1" type="ORF">UFOPK3402_01622</name>
</gene>
<protein>
    <submittedName>
        <fullName evidence="1">Unannotated protein</fullName>
    </submittedName>
</protein>
<dbReference type="AlphaFoldDB" id="A0A6J7ELI0"/>
<reference evidence="1" key="1">
    <citation type="submission" date="2020-05" db="EMBL/GenBank/DDBJ databases">
        <authorList>
            <person name="Chiriac C."/>
            <person name="Salcher M."/>
            <person name="Ghai R."/>
            <person name="Kavagutti S V."/>
        </authorList>
    </citation>
    <scope>NUCLEOTIDE SEQUENCE</scope>
</reference>
<organism evidence="1">
    <name type="scientific">freshwater metagenome</name>
    <dbReference type="NCBI Taxonomy" id="449393"/>
    <lineage>
        <taxon>unclassified sequences</taxon>
        <taxon>metagenomes</taxon>
        <taxon>ecological metagenomes</taxon>
    </lineage>
</organism>